<dbReference type="PANTHER" id="PTHR24567">
    <property type="entry name" value="CRP FAMILY TRANSCRIPTIONAL REGULATORY PROTEIN"/>
    <property type="match status" value="1"/>
</dbReference>
<dbReference type="GO" id="GO:0003700">
    <property type="term" value="F:DNA-binding transcription factor activity"/>
    <property type="evidence" value="ECO:0007669"/>
    <property type="project" value="TreeGrafter"/>
</dbReference>
<sequence>MMDNLWIAALDPADRERIEPYLEEREVARGQMLYDAGEAVDQVWFPIKGVVSLMTVLPDDKTVETAAIGREGLVGVTCGPFNARAASRAISQGDGVAACCSAEVFGAALDASETLRQALSRFTEGLMAQVQQVAACNAQHRLDERLARWLLTLHDRAEDDRIDLTQADIAGMLGVRRATVSEVGTVLEDRKLIQRGRGWVRVRDRDGLEAASCGCYGLMRQVMKDLALPQPEAGPEAGSEAA</sequence>
<feature type="domain" description="Cyclic nucleotide-binding" evidence="4">
    <location>
        <begin position="6"/>
        <end position="75"/>
    </location>
</feature>
<dbReference type="InterPro" id="IPR036388">
    <property type="entry name" value="WH-like_DNA-bd_sf"/>
</dbReference>
<dbReference type="InterPro" id="IPR012318">
    <property type="entry name" value="HTH_CRP"/>
</dbReference>
<dbReference type="Gene3D" id="1.10.10.10">
    <property type="entry name" value="Winged helix-like DNA-binding domain superfamily/Winged helix DNA-binding domain"/>
    <property type="match status" value="1"/>
</dbReference>
<evidence type="ECO:0000256" key="1">
    <source>
        <dbReference type="ARBA" id="ARBA00023015"/>
    </source>
</evidence>
<dbReference type="PROSITE" id="PS51063">
    <property type="entry name" value="HTH_CRP_2"/>
    <property type="match status" value="1"/>
</dbReference>
<evidence type="ECO:0000259" key="4">
    <source>
        <dbReference type="PROSITE" id="PS50042"/>
    </source>
</evidence>
<protein>
    <submittedName>
        <fullName evidence="6">CRP-like cAMP-binding protein</fullName>
    </submittedName>
</protein>
<dbReference type="InterPro" id="IPR018490">
    <property type="entry name" value="cNMP-bd_dom_sf"/>
</dbReference>
<dbReference type="InterPro" id="IPR000595">
    <property type="entry name" value="cNMP-bd_dom"/>
</dbReference>
<keyword evidence="1" id="KW-0805">Transcription regulation</keyword>
<dbReference type="InterPro" id="IPR050397">
    <property type="entry name" value="Env_Response_Regulators"/>
</dbReference>
<keyword evidence="7" id="KW-1185">Reference proteome</keyword>
<gene>
    <name evidence="6" type="ORF">GGQ93_001592</name>
</gene>
<dbReference type="Gene3D" id="2.60.120.10">
    <property type="entry name" value="Jelly Rolls"/>
    <property type="match status" value="1"/>
</dbReference>
<evidence type="ECO:0000313" key="6">
    <source>
        <dbReference type="EMBL" id="MBB5739878.1"/>
    </source>
</evidence>
<dbReference type="SUPFAM" id="SSF51206">
    <property type="entry name" value="cAMP-binding domain-like"/>
    <property type="match status" value="1"/>
</dbReference>
<evidence type="ECO:0000256" key="2">
    <source>
        <dbReference type="ARBA" id="ARBA00023125"/>
    </source>
</evidence>
<proteinExistence type="predicted"/>
<evidence type="ECO:0000259" key="5">
    <source>
        <dbReference type="PROSITE" id="PS51063"/>
    </source>
</evidence>
<keyword evidence="2" id="KW-0238">DNA-binding</keyword>
<comment type="caution">
    <text evidence="6">The sequence shown here is derived from an EMBL/GenBank/DDBJ whole genome shotgun (WGS) entry which is preliminary data.</text>
</comment>
<evidence type="ECO:0000256" key="3">
    <source>
        <dbReference type="ARBA" id="ARBA00023163"/>
    </source>
</evidence>
<dbReference type="Proteomes" id="UP000527324">
    <property type="component" value="Unassembled WGS sequence"/>
</dbReference>
<dbReference type="CDD" id="cd00038">
    <property type="entry name" value="CAP_ED"/>
    <property type="match status" value="1"/>
</dbReference>
<accession>A0A7W9C6Y6</accession>
<evidence type="ECO:0000313" key="7">
    <source>
        <dbReference type="Proteomes" id="UP000527324"/>
    </source>
</evidence>
<name>A0A7W9C6Y6_9CAUL</name>
<dbReference type="AlphaFoldDB" id="A0A7W9C6Y6"/>
<dbReference type="InterPro" id="IPR014710">
    <property type="entry name" value="RmlC-like_jellyroll"/>
</dbReference>
<organism evidence="6 7">
    <name type="scientific">Brevundimonas aurantiaca</name>
    <dbReference type="NCBI Taxonomy" id="74316"/>
    <lineage>
        <taxon>Bacteria</taxon>
        <taxon>Pseudomonadati</taxon>
        <taxon>Pseudomonadota</taxon>
        <taxon>Alphaproteobacteria</taxon>
        <taxon>Caulobacterales</taxon>
        <taxon>Caulobacteraceae</taxon>
        <taxon>Brevundimonas</taxon>
    </lineage>
</organism>
<dbReference type="SUPFAM" id="SSF46785">
    <property type="entry name" value="Winged helix' DNA-binding domain"/>
    <property type="match status" value="1"/>
</dbReference>
<dbReference type="GO" id="GO:0003677">
    <property type="term" value="F:DNA binding"/>
    <property type="evidence" value="ECO:0007669"/>
    <property type="project" value="UniProtKB-KW"/>
</dbReference>
<keyword evidence="3" id="KW-0804">Transcription</keyword>
<dbReference type="Pfam" id="PF00027">
    <property type="entry name" value="cNMP_binding"/>
    <property type="match status" value="1"/>
</dbReference>
<dbReference type="GO" id="GO:0005829">
    <property type="term" value="C:cytosol"/>
    <property type="evidence" value="ECO:0007669"/>
    <property type="project" value="TreeGrafter"/>
</dbReference>
<reference evidence="6 7" key="1">
    <citation type="submission" date="2020-08" db="EMBL/GenBank/DDBJ databases">
        <title>Genomic Encyclopedia of Type Strains, Phase IV (KMG-IV): sequencing the most valuable type-strain genomes for metagenomic binning, comparative biology and taxonomic classification.</title>
        <authorList>
            <person name="Goeker M."/>
        </authorList>
    </citation>
    <scope>NUCLEOTIDE SEQUENCE [LARGE SCALE GENOMIC DNA]</scope>
    <source>
        <strain evidence="6 7">DSM 4731</strain>
    </source>
</reference>
<dbReference type="SMART" id="SM00419">
    <property type="entry name" value="HTH_CRP"/>
    <property type="match status" value="1"/>
</dbReference>
<dbReference type="PANTHER" id="PTHR24567:SF74">
    <property type="entry name" value="HTH-TYPE TRANSCRIPTIONAL REGULATOR ARCR"/>
    <property type="match status" value="1"/>
</dbReference>
<dbReference type="RefSeq" id="WP_224764305.1">
    <property type="nucleotide sequence ID" value="NZ_CAJFZW010000009.1"/>
</dbReference>
<dbReference type="SMART" id="SM00100">
    <property type="entry name" value="cNMP"/>
    <property type="match status" value="1"/>
</dbReference>
<dbReference type="PROSITE" id="PS50042">
    <property type="entry name" value="CNMP_BINDING_3"/>
    <property type="match status" value="1"/>
</dbReference>
<dbReference type="InterPro" id="IPR036390">
    <property type="entry name" value="WH_DNA-bd_sf"/>
</dbReference>
<dbReference type="Pfam" id="PF13545">
    <property type="entry name" value="HTH_Crp_2"/>
    <property type="match status" value="1"/>
</dbReference>
<dbReference type="EMBL" id="JACHOQ010000003">
    <property type="protein sequence ID" value="MBB5739878.1"/>
    <property type="molecule type" value="Genomic_DNA"/>
</dbReference>
<feature type="domain" description="HTH crp-type" evidence="5">
    <location>
        <begin position="140"/>
        <end position="206"/>
    </location>
</feature>